<name>A0ABQ6W8N2_9EURO</name>
<evidence type="ECO:0000256" key="1">
    <source>
        <dbReference type="SAM" id="SignalP"/>
    </source>
</evidence>
<keyword evidence="1" id="KW-0732">Signal</keyword>
<keyword evidence="3" id="KW-1185">Reference proteome</keyword>
<organism evidence="2 3">
    <name type="scientific">Aspergillus pseudocaelatus</name>
    <dbReference type="NCBI Taxonomy" id="1825620"/>
    <lineage>
        <taxon>Eukaryota</taxon>
        <taxon>Fungi</taxon>
        <taxon>Dikarya</taxon>
        <taxon>Ascomycota</taxon>
        <taxon>Pezizomycotina</taxon>
        <taxon>Eurotiomycetes</taxon>
        <taxon>Eurotiomycetidae</taxon>
        <taxon>Eurotiales</taxon>
        <taxon>Aspergillaceae</taxon>
        <taxon>Aspergillus</taxon>
        <taxon>Aspergillus subgen. Circumdati</taxon>
    </lineage>
</organism>
<evidence type="ECO:0000313" key="3">
    <source>
        <dbReference type="Proteomes" id="UP000325395"/>
    </source>
</evidence>
<gene>
    <name evidence="2" type="ORF">BDV36DRAFT_76522</name>
</gene>
<reference evidence="2 3" key="1">
    <citation type="submission" date="2019-04" db="EMBL/GenBank/DDBJ databases">
        <authorList>
            <consortium name="DOE Joint Genome Institute"/>
            <person name="Mondo S."/>
            <person name="Kjaerbolling I."/>
            <person name="Vesth T."/>
            <person name="Frisvad J.C."/>
            <person name="Nybo J.L."/>
            <person name="Theobald S."/>
            <person name="Kildgaard S."/>
            <person name="Isbrandt T."/>
            <person name="Kuo A."/>
            <person name="Sato A."/>
            <person name="Lyhne E.K."/>
            <person name="Kogle M.E."/>
            <person name="Wiebenga A."/>
            <person name="Kun R.S."/>
            <person name="Lubbers R.J."/>
            <person name="Makela M.R."/>
            <person name="Barry K."/>
            <person name="Chovatia M."/>
            <person name="Clum A."/>
            <person name="Daum C."/>
            <person name="Haridas S."/>
            <person name="He G."/>
            <person name="LaButti K."/>
            <person name="Lipzen A."/>
            <person name="Riley R."/>
            <person name="Salamov A."/>
            <person name="Simmons B.A."/>
            <person name="Magnuson J.K."/>
            <person name="Henrissat B."/>
            <person name="Mortensen U.H."/>
            <person name="Larsen T.O."/>
            <person name="Devries R.P."/>
            <person name="Grigoriev I.V."/>
            <person name="Machida M."/>
            <person name="Baker S.E."/>
            <person name="Andersen M.R."/>
            <person name="Cantor M.N."/>
            <person name="Hua S.X."/>
        </authorList>
    </citation>
    <scope>NUCLEOTIDE SEQUENCE [LARGE SCALE GENOMIC DNA]</scope>
    <source>
        <strain evidence="2 3">CBS 117616</strain>
    </source>
</reference>
<feature type="signal peptide" evidence="1">
    <location>
        <begin position="1"/>
        <end position="23"/>
    </location>
</feature>
<feature type="chain" id="PRO_5046268213" evidence="1">
    <location>
        <begin position="24"/>
        <end position="77"/>
    </location>
</feature>
<protein>
    <submittedName>
        <fullName evidence="2">Uncharacterized protein</fullName>
    </submittedName>
</protein>
<sequence length="77" mass="8672">MCRLCKFQPLFHIVFLISTPTSTENCVNEAKVGQRTGGMSKPHAKFDTLPKQRFSELSAPPKAWEFDSKPDEGMKIS</sequence>
<evidence type="ECO:0000313" key="2">
    <source>
        <dbReference type="EMBL" id="KAE8411751.1"/>
    </source>
</evidence>
<accession>A0ABQ6W8N2</accession>
<proteinExistence type="predicted"/>
<dbReference type="Proteomes" id="UP000325395">
    <property type="component" value="Unassembled WGS sequence"/>
</dbReference>
<dbReference type="EMBL" id="ML735860">
    <property type="protein sequence ID" value="KAE8411751.1"/>
    <property type="molecule type" value="Genomic_DNA"/>
</dbReference>